<dbReference type="GO" id="GO:0003729">
    <property type="term" value="F:mRNA binding"/>
    <property type="evidence" value="ECO:0007669"/>
    <property type="project" value="TreeGrafter"/>
</dbReference>
<keyword evidence="3" id="KW-0396">Initiation factor</keyword>
<gene>
    <name evidence="3" type="primary">EIF4G3</name>
    <name evidence="3" type="ORF">EVAR_85629_1</name>
</gene>
<keyword evidence="4" id="KW-1185">Reference proteome</keyword>
<evidence type="ECO:0000259" key="2">
    <source>
        <dbReference type="PROSITE" id="PS51366"/>
    </source>
</evidence>
<feature type="compositionally biased region" description="Basic and acidic residues" evidence="1">
    <location>
        <begin position="311"/>
        <end position="322"/>
    </location>
</feature>
<dbReference type="SUPFAM" id="SSF48371">
    <property type="entry name" value="ARM repeat"/>
    <property type="match status" value="2"/>
</dbReference>
<dbReference type="EMBL" id="BGZK01000958">
    <property type="protein sequence ID" value="GBP66483.1"/>
    <property type="molecule type" value="Genomic_DNA"/>
</dbReference>
<name>A0A4C1XTW3_EUMVA</name>
<dbReference type="STRING" id="151549.A0A4C1XTW3"/>
<organism evidence="3 4">
    <name type="scientific">Eumeta variegata</name>
    <name type="common">Bagworm moth</name>
    <name type="synonym">Eumeta japonica</name>
    <dbReference type="NCBI Taxonomy" id="151549"/>
    <lineage>
        <taxon>Eukaryota</taxon>
        <taxon>Metazoa</taxon>
        <taxon>Ecdysozoa</taxon>
        <taxon>Arthropoda</taxon>
        <taxon>Hexapoda</taxon>
        <taxon>Insecta</taxon>
        <taxon>Pterygota</taxon>
        <taxon>Neoptera</taxon>
        <taxon>Endopterygota</taxon>
        <taxon>Lepidoptera</taxon>
        <taxon>Glossata</taxon>
        <taxon>Ditrysia</taxon>
        <taxon>Tineoidea</taxon>
        <taxon>Psychidae</taxon>
        <taxon>Oiketicinae</taxon>
        <taxon>Eumeta</taxon>
    </lineage>
</organism>
<dbReference type="PANTHER" id="PTHR23253:SF78">
    <property type="entry name" value="EUKARYOTIC TRANSLATION INITIATION FACTOR 4G1, ISOFORM B-RELATED"/>
    <property type="match status" value="1"/>
</dbReference>
<dbReference type="GO" id="GO:0003743">
    <property type="term" value="F:translation initiation factor activity"/>
    <property type="evidence" value="ECO:0007669"/>
    <property type="project" value="UniProtKB-KW"/>
</dbReference>
<protein>
    <submittedName>
        <fullName evidence="3">Eukaryotic translation initiation factor 4 gamma 3</fullName>
    </submittedName>
</protein>
<proteinExistence type="predicted"/>
<dbReference type="SMART" id="SM00544">
    <property type="entry name" value="MA3"/>
    <property type="match status" value="1"/>
</dbReference>
<evidence type="ECO:0000313" key="3">
    <source>
        <dbReference type="EMBL" id="GBP66483.1"/>
    </source>
</evidence>
<dbReference type="PROSITE" id="PS51366">
    <property type="entry name" value="MI"/>
    <property type="match status" value="1"/>
</dbReference>
<dbReference type="Pfam" id="PF02847">
    <property type="entry name" value="MA3"/>
    <property type="match status" value="1"/>
</dbReference>
<dbReference type="InterPro" id="IPR016024">
    <property type="entry name" value="ARM-type_fold"/>
</dbReference>
<accession>A0A4C1XTW3</accession>
<dbReference type="GO" id="GO:0016281">
    <property type="term" value="C:eukaryotic translation initiation factor 4F complex"/>
    <property type="evidence" value="ECO:0007669"/>
    <property type="project" value="TreeGrafter"/>
</dbReference>
<keyword evidence="3" id="KW-0648">Protein biosynthesis</keyword>
<dbReference type="Gene3D" id="1.25.40.180">
    <property type="match status" value="2"/>
</dbReference>
<dbReference type="Proteomes" id="UP000299102">
    <property type="component" value="Unassembled WGS sequence"/>
</dbReference>
<sequence length="924" mass="103469">MEKIWGTLFDRELERPVYFGDLPHPAHVPQIRFESVEKLDSHTLNRLAVVGPPIYTDGSRIECKVGAVRSALKVLTGPKTYHPLAHETRRDISEIVAEGKAVRLFWVKANARIAGNHRANELARRAAFTKKTAADCGKFPLSYAKKCDQDDEPGGVAGAIRQGKHCFKLKDSPYCTCNPAKIQDVLHVLEECDMCLRGRAALEAESASRLRGVYMDSMLSKLEYIIVHKQQIPCFYCVTYQGQILSNTKLAPQNSGWVHGVWSRSPHTPAANATPPPAPAPLSNKYSLLPDSDDAPAPALAQARGSSNRSRSNDDERPREPPRSAPAPVASRDPHPVDEPVAAVSSATDSSLQTKYEQKKSELKCEDPFELKKARIKSTIDQFLITSDAEEVGEELRRLYPPQQHAALVAEILNAALEKSLKETVKIAQLILTLVNTKALSESTVEEGLREIMEFASDIVIDVPKLYDYIACFVSVFIQNEIFSLATLYDMSSGVISAQQGRLLLKSVLRLLVTDRGEAFVSDRWRGSGLTLRQWMNNEQVESFIVENSLHFLKCDDIKNEIPASDSTDLDKNSNSTDKETSLHIEDRRMHIEVQTNNEGAHVLSDEVTSRPPSETHSNLIDSASSYQSLNDVQSDRPLQIHNVIVNENANSNAVASDVYRDENLNMTEKCDSVRIDSKDNTSDPVVIVKTEVERTCDVDNKSIRIEENTVLSQNDNKIDSDVNSDENFNRLESCDLAHSKDDNSARSKDEKSLCGLENTELEPSCSEDLNGIDNFSSESDAAEERNELCLEERLLAYMEAGERSERLLEWLESRKSRRPNDKTVVARALTRALCRYALAGSRRAPEDLFDEVRLQRYQDLLKSFDVDRQHGLDCVIGVQDLMQRKPQHHEALLSVLQYLLEEKVVPLDALQAYEQFVNAQTLD</sequence>
<dbReference type="AlphaFoldDB" id="A0A4C1XTW3"/>
<evidence type="ECO:0000313" key="4">
    <source>
        <dbReference type="Proteomes" id="UP000299102"/>
    </source>
</evidence>
<feature type="domain" description="MI" evidence="2">
    <location>
        <begin position="371"/>
        <end position="493"/>
    </location>
</feature>
<dbReference type="OrthoDB" id="411823at2759"/>
<reference evidence="3 4" key="1">
    <citation type="journal article" date="2019" name="Commun. Biol.">
        <title>The bagworm genome reveals a unique fibroin gene that provides high tensile strength.</title>
        <authorList>
            <person name="Kono N."/>
            <person name="Nakamura H."/>
            <person name="Ohtoshi R."/>
            <person name="Tomita M."/>
            <person name="Numata K."/>
            <person name="Arakawa K."/>
        </authorList>
    </citation>
    <scope>NUCLEOTIDE SEQUENCE [LARGE SCALE GENOMIC DNA]</scope>
</reference>
<feature type="region of interest" description="Disordered" evidence="1">
    <location>
        <begin position="267"/>
        <end position="353"/>
    </location>
</feature>
<evidence type="ECO:0000256" key="1">
    <source>
        <dbReference type="SAM" id="MobiDB-lite"/>
    </source>
</evidence>
<dbReference type="PANTHER" id="PTHR23253">
    <property type="entry name" value="EUKARYOTIC TRANSLATION INITIATION FACTOR 4 GAMMA"/>
    <property type="match status" value="1"/>
</dbReference>
<feature type="compositionally biased region" description="Low complexity" evidence="1">
    <location>
        <begin position="287"/>
        <end position="310"/>
    </location>
</feature>
<dbReference type="InterPro" id="IPR003891">
    <property type="entry name" value="Initiation_fac_eIF4g_MI"/>
</dbReference>
<comment type="caution">
    <text evidence="3">The sequence shown here is derived from an EMBL/GenBank/DDBJ whole genome shotgun (WGS) entry which is preliminary data.</text>
</comment>